<name>A0A9P7D9N8_9AGAM</name>
<organism evidence="9 10">
    <name type="scientific">Suillus placidus</name>
    <dbReference type="NCBI Taxonomy" id="48579"/>
    <lineage>
        <taxon>Eukaryota</taxon>
        <taxon>Fungi</taxon>
        <taxon>Dikarya</taxon>
        <taxon>Basidiomycota</taxon>
        <taxon>Agaricomycotina</taxon>
        <taxon>Agaricomycetes</taxon>
        <taxon>Agaricomycetidae</taxon>
        <taxon>Boletales</taxon>
        <taxon>Suillineae</taxon>
        <taxon>Suillaceae</taxon>
        <taxon>Suillus</taxon>
    </lineage>
</organism>
<feature type="region of interest" description="Disordered" evidence="8">
    <location>
        <begin position="56"/>
        <end position="227"/>
    </location>
</feature>
<feature type="compositionally biased region" description="Polar residues" evidence="8">
    <location>
        <begin position="132"/>
        <end position="142"/>
    </location>
</feature>
<dbReference type="InterPro" id="IPR040203">
    <property type="entry name" value="Sld2"/>
</dbReference>
<dbReference type="EMBL" id="JABBWD010000001">
    <property type="protein sequence ID" value="KAG1784157.1"/>
    <property type="molecule type" value="Genomic_DNA"/>
</dbReference>
<proteinExistence type="inferred from homology"/>
<sequence>MADVVSLRAEIKAWERDFKSKFFRDPSVQDIKDQPAIADKYKLYKKLSKAAAVATCLSQTRPSSSQTPTTPPKSTAHPSRSRIISKPREIEYVAPLPGFNPFSPVKNKGKQRNSPPASSFSTRKAPLPNPFATPSKNIPNRSSRSESQDNYPEGQPHLSIGTPPSSQLLPVPNTAVSRARKRLRGEPVSPSPNKQKRQRIGSHSVLPFRLSHSLSSDNESDGVMGGANVNTSFVDDSPVKLPAGGKSFRLLFEDTLPTASVPKRPANVSKSQSRGSDDAVISYGVDSNDATSLEASPANAHKDSRRSKSRQDKQKLEADTKPTLMSKLIKKDEFPSAEGRVNQSRSGLSRTIAVEKRAHGKSQEPKSSLKRVLEAVSVNDGLSSASPQFPLLPPSPTSEEASSNRRVPANGKGKAGTSRKKAKVAGEEDEEEDEDDLDEVAVKVVNRTQTAQQVSENADEFDWDPILRSGARDRDQYAAAGDTSRDENGTFCVDLPDELRLMLAISPSRTHDSKEERVFRGLLYGDRVGHYDALRGGDIWDIGEAEDDTRGSTEGEDDWEGEPIPWEVGEL</sequence>
<evidence type="ECO:0000256" key="8">
    <source>
        <dbReference type="SAM" id="MobiDB-lite"/>
    </source>
</evidence>
<evidence type="ECO:0000256" key="2">
    <source>
        <dbReference type="ARBA" id="ARBA00007276"/>
    </source>
</evidence>
<dbReference type="PANTHER" id="PTHR28124:SF1">
    <property type="entry name" value="DNA REPLICATION REGULATOR SLD2"/>
    <property type="match status" value="1"/>
</dbReference>
<evidence type="ECO:0000256" key="6">
    <source>
        <dbReference type="ARBA" id="ARBA00023306"/>
    </source>
</evidence>
<dbReference type="GO" id="GO:0000727">
    <property type="term" value="P:double-strand break repair via break-induced replication"/>
    <property type="evidence" value="ECO:0007669"/>
    <property type="project" value="TreeGrafter"/>
</dbReference>
<protein>
    <recommendedName>
        <fullName evidence="3 7">DNA replication regulator SLD2</fullName>
    </recommendedName>
</protein>
<dbReference type="OrthoDB" id="8775810at2759"/>
<feature type="compositionally biased region" description="Basic and acidic residues" evidence="8">
    <location>
        <begin position="309"/>
        <end position="320"/>
    </location>
</feature>
<evidence type="ECO:0000256" key="7">
    <source>
        <dbReference type="RuleBase" id="RU367067"/>
    </source>
</evidence>
<feature type="compositionally biased region" description="Basic and acidic residues" evidence="8">
    <location>
        <begin position="353"/>
        <end position="364"/>
    </location>
</feature>
<dbReference type="InterPro" id="IPR021110">
    <property type="entry name" value="DNA_rep_checkpnt_protein"/>
</dbReference>
<evidence type="ECO:0000313" key="10">
    <source>
        <dbReference type="Proteomes" id="UP000714275"/>
    </source>
</evidence>
<feature type="compositionally biased region" description="Acidic residues" evidence="8">
    <location>
        <begin position="427"/>
        <end position="438"/>
    </location>
</feature>
<dbReference type="Pfam" id="PF11719">
    <property type="entry name" value="Drc1-Sld2"/>
    <property type="match status" value="1"/>
</dbReference>
<evidence type="ECO:0000256" key="5">
    <source>
        <dbReference type="ARBA" id="ARBA00023242"/>
    </source>
</evidence>
<keyword evidence="4 7" id="KW-0235">DNA replication</keyword>
<dbReference type="AlphaFoldDB" id="A0A9P7D9N8"/>
<feature type="compositionally biased region" description="Polar residues" evidence="8">
    <location>
        <begin position="112"/>
        <end position="122"/>
    </location>
</feature>
<accession>A0A9P7D9N8</accession>
<comment type="caution">
    <text evidence="9">The sequence shown here is derived from an EMBL/GenBank/DDBJ whole genome shotgun (WGS) entry which is preliminary data.</text>
</comment>
<keyword evidence="5 7" id="KW-0539">Nucleus</keyword>
<keyword evidence="10" id="KW-1185">Reference proteome</keyword>
<keyword evidence="6 7" id="KW-0131">Cell cycle</keyword>
<dbReference type="GO" id="GO:0003688">
    <property type="term" value="F:DNA replication origin binding"/>
    <property type="evidence" value="ECO:0007669"/>
    <property type="project" value="TreeGrafter"/>
</dbReference>
<dbReference type="GO" id="GO:1902977">
    <property type="term" value="P:mitotic DNA replication preinitiation complex assembly"/>
    <property type="evidence" value="ECO:0007669"/>
    <property type="project" value="TreeGrafter"/>
</dbReference>
<evidence type="ECO:0000256" key="4">
    <source>
        <dbReference type="ARBA" id="ARBA00022705"/>
    </source>
</evidence>
<dbReference type="PANTHER" id="PTHR28124">
    <property type="entry name" value="DNA REPLICATION REGULATOR SLD2"/>
    <property type="match status" value="1"/>
</dbReference>
<dbReference type="Proteomes" id="UP000714275">
    <property type="component" value="Unassembled WGS sequence"/>
</dbReference>
<evidence type="ECO:0000313" key="9">
    <source>
        <dbReference type="EMBL" id="KAG1784157.1"/>
    </source>
</evidence>
<gene>
    <name evidence="9" type="ORF">EV702DRAFT_39166</name>
</gene>
<dbReference type="GO" id="GO:0031261">
    <property type="term" value="C:DNA replication preinitiation complex"/>
    <property type="evidence" value="ECO:0007669"/>
    <property type="project" value="TreeGrafter"/>
</dbReference>
<evidence type="ECO:0000256" key="3">
    <source>
        <dbReference type="ARBA" id="ARBA00018363"/>
    </source>
</evidence>
<feature type="region of interest" description="Disordered" evidence="8">
    <location>
        <begin position="543"/>
        <end position="571"/>
    </location>
</feature>
<reference evidence="9" key="1">
    <citation type="journal article" date="2020" name="New Phytol.">
        <title>Comparative genomics reveals dynamic genome evolution in host specialist ectomycorrhizal fungi.</title>
        <authorList>
            <person name="Lofgren L.A."/>
            <person name="Nguyen N.H."/>
            <person name="Vilgalys R."/>
            <person name="Ruytinx J."/>
            <person name="Liao H.L."/>
            <person name="Branco S."/>
            <person name="Kuo A."/>
            <person name="LaButti K."/>
            <person name="Lipzen A."/>
            <person name="Andreopoulos W."/>
            <person name="Pangilinan J."/>
            <person name="Riley R."/>
            <person name="Hundley H."/>
            <person name="Na H."/>
            <person name="Barry K."/>
            <person name="Grigoriev I.V."/>
            <person name="Stajich J.E."/>
            <person name="Kennedy P.G."/>
        </authorList>
    </citation>
    <scope>NUCLEOTIDE SEQUENCE</scope>
    <source>
        <strain evidence="9">DOB743</strain>
    </source>
</reference>
<dbReference type="GO" id="GO:0003697">
    <property type="term" value="F:single-stranded DNA binding"/>
    <property type="evidence" value="ECO:0007669"/>
    <property type="project" value="TreeGrafter"/>
</dbReference>
<dbReference type="Gene3D" id="1.10.10.1460">
    <property type="match status" value="1"/>
</dbReference>
<comment type="function">
    <text evidence="7">Has a role in the initiation of DNA replication. Required at S-phase checkpoint.</text>
</comment>
<feature type="region of interest" description="Disordered" evidence="8">
    <location>
        <begin position="256"/>
        <end position="438"/>
    </location>
</feature>
<comment type="similarity">
    <text evidence="2 7">Belongs to the SLD2 family.</text>
</comment>
<feature type="compositionally biased region" description="Low complexity" evidence="8">
    <location>
        <begin position="56"/>
        <end position="75"/>
    </location>
</feature>
<evidence type="ECO:0000256" key="1">
    <source>
        <dbReference type="ARBA" id="ARBA00004123"/>
    </source>
</evidence>
<dbReference type="GO" id="GO:0006270">
    <property type="term" value="P:DNA replication initiation"/>
    <property type="evidence" value="ECO:0007669"/>
    <property type="project" value="UniProtKB-UniRule"/>
</dbReference>
<comment type="subcellular location">
    <subcellularLocation>
        <location evidence="1 7">Nucleus</location>
    </subcellularLocation>
</comment>